<keyword evidence="3" id="KW-1185">Reference proteome</keyword>
<dbReference type="AlphaFoldDB" id="A0ABD2VTS2"/>
<dbReference type="EMBL" id="JBJJXI010000182">
    <property type="protein sequence ID" value="KAL3383726.1"/>
    <property type="molecule type" value="Genomic_DNA"/>
</dbReference>
<dbReference type="Proteomes" id="UP001627154">
    <property type="component" value="Unassembled WGS sequence"/>
</dbReference>
<evidence type="ECO:0000256" key="1">
    <source>
        <dbReference type="SAM" id="MobiDB-lite"/>
    </source>
</evidence>
<feature type="compositionally biased region" description="Polar residues" evidence="1">
    <location>
        <begin position="921"/>
        <end position="941"/>
    </location>
</feature>
<evidence type="ECO:0008006" key="4">
    <source>
        <dbReference type="Google" id="ProtNLM"/>
    </source>
</evidence>
<proteinExistence type="predicted"/>
<organism evidence="2 3">
    <name type="scientific">Trichogramma kaykai</name>
    <dbReference type="NCBI Taxonomy" id="54128"/>
    <lineage>
        <taxon>Eukaryota</taxon>
        <taxon>Metazoa</taxon>
        <taxon>Ecdysozoa</taxon>
        <taxon>Arthropoda</taxon>
        <taxon>Hexapoda</taxon>
        <taxon>Insecta</taxon>
        <taxon>Pterygota</taxon>
        <taxon>Neoptera</taxon>
        <taxon>Endopterygota</taxon>
        <taxon>Hymenoptera</taxon>
        <taxon>Apocrita</taxon>
        <taxon>Proctotrupomorpha</taxon>
        <taxon>Chalcidoidea</taxon>
        <taxon>Trichogrammatidae</taxon>
        <taxon>Trichogramma</taxon>
    </lineage>
</organism>
<feature type="region of interest" description="Disordered" evidence="1">
    <location>
        <begin position="921"/>
        <end position="946"/>
    </location>
</feature>
<name>A0ABD2VTS2_9HYME</name>
<accession>A0ABD2VTS2</accession>
<reference evidence="2 3" key="1">
    <citation type="journal article" date="2024" name="bioRxiv">
        <title>A reference genome for Trichogramma kaykai: A tiny desert-dwelling parasitoid wasp with competing sex-ratio distorters.</title>
        <authorList>
            <person name="Culotta J."/>
            <person name="Lindsey A.R."/>
        </authorList>
    </citation>
    <scope>NUCLEOTIDE SEQUENCE [LARGE SCALE GENOMIC DNA]</scope>
    <source>
        <strain evidence="2 3">KSX58</strain>
    </source>
</reference>
<gene>
    <name evidence="2" type="ORF">TKK_020394</name>
</gene>
<evidence type="ECO:0000313" key="3">
    <source>
        <dbReference type="Proteomes" id="UP001627154"/>
    </source>
</evidence>
<protein>
    <recommendedName>
        <fullName evidence="4">PWWP domain-containing protein</fullName>
    </recommendedName>
</protein>
<comment type="caution">
    <text evidence="2">The sequence shown here is derived from an EMBL/GenBank/DDBJ whole genome shotgun (WGS) entry which is preliminary data.</text>
</comment>
<sequence>MSQILMNQDYFRLKNNAEDIIELQKFLINKNMRQENLENRYLMRTMMRETAKRFADTQPMTLEMDTFINTIGTYTIDHLKEVKLFRINYGILTVACVEHLLYPGEDNEEYMKIYCCDEEKAIKVYNTLRGFPISLDGTKSTSARSFFNCPKFSKNNKYLEAIRSYLRNLQINNEDMQYIRKQSIELIDTLEAMNILARPVREELPPVTHEIWQSFITKKYFLEKSNANRIIRLQSYLKENFIEERNLENNASLINILREGMHLFFNNEPTVYYLDTFRNTILDFTIDHLKQVELYRINRGILAVACIEHLLYPRDNIEEFMRIYRCDCRRATRIYNKLRGFSEDRIQDVDTLQATTDFFNFENCLENNDDYLSNIRGYLRALPINQNELEYIKDESRKAIDSTSRLEQHEFLRPQLPPPVARRPRPIARRPQPIAQPAQPHKEILLTKQYFCRKTTAHSIIRLVEYLNSQDIEEQDLERITIVREILRSTIRRFAARSPTLLELHTFRDTIYDFSIEYLKEVNLFHINHGILVVACVEHFLYPTADNEHYMKIYRCNRRRATVLFNKLCGYPGHNVPDNFLVISAINFFRSPQFLIDNRYLKAIRSYLEKIYINDAELTSIKNESIRIIYSHQANEQPPAIPVDLPPNAQPPQLIEQPPPPNARLPPCNPQILITREYLQEKSNAQAIISIVNYLNDNITEQVLSDTDSIRTMMRETMNIFADRNPTPLELNTFKNTILDAGIDYWTVVSLFRINDGILAVACVEHLLYPGEDNEQYMNIYRCNKEIAVSLYRRLCDLSDDCELPVGSILDDVTEESAKSFFNCQRYITTNDDYLSTIREYLGNLQINVEVLEYIMKKSIDSIGRPKPIDQLPVENIIDPIEDQLPAENIIDPVEDQPPAENIIDPVEDQLPAENIMNPMEDQQPNLRENNEQPRASTPENNAPLPIVPIPVNHEFTVRYGIHQKIMAYRKSNSFFWPAMIMQLNNHSMTVQFFTFPRGERQVISSRDDIKSMEKETHDKIYASLPRELRRPFNLAVLAALGENVYDGW</sequence>
<evidence type="ECO:0000313" key="2">
    <source>
        <dbReference type="EMBL" id="KAL3383726.1"/>
    </source>
</evidence>